<evidence type="ECO:0000313" key="2">
    <source>
        <dbReference type="EMBL" id="GMI15805.1"/>
    </source>
</evidence>
<feature type="transmembrane region" description="Helical" evidence="1">
    <location>
        <begin position="148"/>
        <end position="166"/>
    </location>
</feature>
<dbReference type="OrthoDB" id="10347891at2759"/>
<feature type="transmembrane region" description="Helical" evidence="1">
    <location>
        <begin position="210"/>
        <end position="228"/>
    </location>
</feature>
<keyword evidence="3" id="KW-1185">Reference proteome</keyword>
<keyword evidence="1" id="KW-0812">Transmembrane</keyword>
<name>A0A9W7FPN1_9STRA</name>
<accession>A0A9W7FPN1</accession>
<feature type="transmembrane region" description="Helical" evidence="1">
    <location>
        <begin position="263"/>
        <end position="280"/>
    </location>
</feature>
<feature type="transmembrane region" description="Helical" evidence="1">
    <location>
        <begin position="300"/>
        <end position="321"/>
    </location>
</feature>
<dbReference type="Proteomes" id="UP001165122">
    <property type="component" value="Unassembled WGS sequence"/>
</dbReference>
<protein>
    <recommendedName>
        <fullName evidence="4">Ceramidase</fullName>
    </recommendedName>
</protein>
<evidence type="ECO:0008006" key="4">
    <source>
        <dbReference type="Google" id="ProtNLM"/>
    </source>
</evidence>
<feature type="transmembrane region" description="Helical" evidence="1">
    <location>
        <begin position="178"/>
        <end position="195"/>
    </location>
</feature>
<sequence>MLSDLLNCHWPCQTRQQSLTLWGSSFMLTWLVIAILFLGDNFVDDTYWDYLGTRRSTTKSVCEMNRASFLAQPANSTSNFSFLFVALIMFGCAYMDARNAQPSSSTPNFIIAFPEHSVLLGIVNVVMAVTSFIWHASITAKGADMDYGAMYLLLIHLLSLMVMRLIPSCSRSERHRVLSNLVGCLGLTAGVLMFLNKRNIKNGNISQTEVIIGLILAIGLFFPAVPLANKVAKRLTISTGVGDQNFDMVDTSNDGGEGDEVRNWTYAILAGVFMMGAYLVRSNDKPGKYFCETYGRTSWFQAHALWHVLASFAVLSVYFFLRSEKITNVLEDQAHQWRVRNELEDFEVDAVDVEIGGMGVENGEKDQMVLASVTTKKKQFQV</sequence>
<keyword evidence="1" id="KW-0472">Membrane</keyword>
<evidence type="ECO:0000313" key="3">
    <source>
        <dbReference type="Proteomes" id="UP001165122"/>
    </source>
</evidence>
<feature type="transmembrane region" description="Helical" evidence="1">
    <location>
        <begin position="80"/>
        <end position="97"/>
    </location>
</feature>
<gene>
    <name evidence="2" type="ORF">TrLO_g2722</name>
</gene>
<proteinExistence type="predicted"/>
<comment type="caution">
    <text evidence="2">The sequence shown here is derived from an EMBL/GenBank/DDBJ whole genome shotgun (WGS) entry which is preliminary data.</text>
</comment>
<feature type="transmembrane region" description="Helical" evidence="1">
    <location>
        <begin position="21"/>
        <end position="39"/>
    </location>
</feature>
<keyword evidence="1" id="KW-1133">Transmembrane helix</keyword>
<dbReference type="EMBL" id="BRXW01000238">
    <property type="protein sequence ID" value="GMI15805.1"/>
    <property type="molecule type" value="Genomic_DNA"/>
</dbReference>
<evidence type="ECO:0000256" key="1">
    <source>
        <dbReference type="SAM" id="Phobius"/>
    </source>
</evidence>
<reference evidence="3" key="1">
    <citation type="journal article" date="2023" name="Commun. Biol.">
        <title>Genome analysis of Parmales, the sister group of diatoms, reveals the evolutionary specialization of diatoms from phago-mixotrophs to photoautotrophs.</title>
        <authorList>
            <person name="Ban H."/>
            <person name="Sato S."/>
            <person name="Yoshikawa S."/>
            <person name="Yamada K."/>
            <person name="Nakamura Y."/>
            <person name="Ichinomiya M."/>
            <person name="Sato N."/>
            <person name="Blanc-Mathieu R."/>
            <person name="Endo H."/>
            <person name="Kuwata A."/>
            <person name="Ogata H."/>
        </authorList>
    </citation>
    <scope>NUCLEOTIDE SEQUENCE [LARGE SCALE GENOMIC DNA]</scope>
    <source>
        <strain evidence="3">NIES 3700</strain>
    </source>
</reference>
<feature type="transmembrane region" description="Helical" evidence="1">
    <location>
        <begin position="118"/>
        <end position="136"/>
    </location>
</feature>
<dbReference type="AlphaFoldDB" id="A0A9W7FPN1"/>
<organism evidence="2 3">
    <name type="scientific">Triparma laevis f. longispina</name>
    <dbReference type="NCBI Taxonomy" id="1714387"/>
    <lineage>
        <taxon>Eukaryota</taxon>
        <taxon>Sar</taxon>
        <taxon>Stramenopiles</taxon>
        <taxon>Ochrophyta</taxon>
        <taxon>Bolidophyceae</taxon>
        <taxon>Parmales</taxon>
        <taxon>Triparmaceae</taxon>
        <taxon>Triparma</taxon>
    </lineage>
</organism>